<dbReference type="EMBL" id="FN595998">
    <property type="protein sequence ID" value="CCB56319.1"/>
    <property type="molecule type" value="Genomic_DNA"/>
</dbReference>
<reference evidence="2" key="1">
    <citation type="journal article" date="2007" name="Nature">
        <title>The grapevine genome sequence suggests ancestral hexaploidization in major angiosperm phyla.</title>
        <authorList>
            <consortium name="The French-Italian Public Consortium for Grapevine Genome Characterization."/>
            <person name="Jaillon O."/>
            <person name="Aury J.-M."/>
            <person name="Noel B."/>
            <person name="Policriti A."/>
            <person name="Clepet C."/>
            <person name="Casagrande A."/>
            <person name="Choisne N."/>
            <person name="Aubourg S."/>
            <person name="Vitulo N."/>
            <person name="Jubin C."/>
            <person name="Vezzi A."/>
            <person name="Legeai F."/>
            <person name="Hugueney P."/>
            <person name="Dasilva C."/>
            <person name="Horner D."/>
            <person name="Mica E."/>
            <person name="Jublot D."/>
            <person name="Poulain J."/>
            <person name="Bruyere C."/>
            <person name="Billault A."/>
            <person name="Segurens B."/>
            <person name="Gouyvenoux M."/>
            <person name="Ugarte E."/>
            <person name="Cattonaro F."/>
            <person name="Anthouard V."/>
            <person name="Vico V."/>
            <person name="Del Fabbro C."/>
            <person name="Alaux M."/>
            <person name="Di Gaspero G."/>
            <person name="Dumas V."/>
            <person name="Felice N."/>
            <person name="Paillard S."/>
            <person name="Juman I."/>
            <person name="Moroldo M."/>
            <person name="Scalabrin S."/>
            <person name="Canaguier A."/>
            <person name="Le Clainche I."/>
            <person name="Malacrida G."/>
            <person name="Durand E."/>
            <person name="Pesole G."/>
            <person name="Laucou V."/>
            <person name="Chatelet P."/>
            <person name="Merdinoglu D."/>
            <person name="Delledonne M."/>
            <person name="Pezzotti M."/>
            <person name="Lecharny A."/>
            <person name="Scarpelli C."/>
            <person name="Artiguenave F."/>
            <person name="Pe M.E."/>
            <person name="Valle G."/>
            <person name="Morgante M."/>
            <person name="Caboche M."/>
            <person name="Adam-Blondon A.-F."/>
            <person name="Weissenbach J."/>
            <person name="Quetier F."/>
            <person name="Wincker P."/>
        </authorList>
    </citation>
    <scope>NUCLEOTIDE SEQUENCE [LARGE SCALE GENOMIC DNA]</scope>
    <source>
        <strain evidence="2">cv. Pinot noir / PN40024</strain>
    </source>
</reference>
<name>F6HNU9_VITVI</name>
<keyword evidence="2" id="KW-1185">Reference proteome</keyword>
<dbReference type="HOGENOM" id="CLU_3018186_0_0_1"/>
<dbReference type="InParanoid" id="F6HNU9"/>
<protein>
    <submittedName>
        <fullName evidence="1">Uncharacterized protein</fullName>
    </submittedName>
</protein>
<evidence type="ECO:0000313" key="2">
    <source>
        <dbReference type="Proteomes" id="UP000009183"/>
    </source>
</evidence>
<sequence length="56" mass="6084">MAEHMGKWGKYAYDTARSCVGLFQDASTFKALASGSQGHPYKTLELVTPVSATQDM</sequence>
<accession>F6HNU9</accession>
<organism evidence="1 2">
    <name type="scientific">Vitis vinifera</name>
    <name type="common">Grape</name>
    <dbReference type="NCBI Taxonomy" id="29760"/>
    <lineage>
        <taxon>Eukaryota</taxon>
        <taxon>Viridiplantae</taxon>
        <taxon>Streptophyta</taxon>
        <taxon>Embryophyta</taxon>
        <taxon>Tracheophyta</taxon>
        <taxon>Spermatophyta</taxon>
        <taxon>Magnoliopsida</taxon>
        <taxon>eudicotyledons</taxon>
        <taxon>Gunneridae</taxon>
        <taxon>Pentapetalae</taxon>
        <taxon>rosids</taxon>
        <taxon>Vitales</taxon>
        <taxon>Vitaceae</taxon>
        <taxon>Viteae</taxon>
        <taxon>Vitis</taxon>
    </lineage>
</organism>
<dbReference type="AlphaFoldDB" id="F6HNU9"/>
<proteinExistence type="predicted"/>
<dbReference type="PaxDb" id="29760-VIT_13s0019g02100.t01"/>
<dbReference type="Proteomes" id="UP000009183">
    <property type="component" value="Chromosome 13"/>
</dbReference>
<evidence type="ECO:0000313" key="1">
    <source>
        <dbReference type="EMBL" id="CCB56319.1"/>
    </source>
</evidence>
<gene>
    <name evidence="1" type="ordered locus">VIT_13s0019g02100</name>
</gene>